<evidence type="ECO:0000313" key="3">
    <source>
        <dbReference type="Proteomes" id="UP000272025"/>
    </source>
</evidence>
<feature type="region of interest" description="Disordered" evidence="1">
    <location>
        <begin position="212"/>
        <end position="238"/>
    </location>
</feature>
<feature type="region of interest" description="Disordered" evidence="1">
    <location>
        <begin position="1"/>
        <end position="24"/>
    </location>
</feature>
<dbReference type="RefSeq" id="XP_028464299.1">
    <property type="nucleotide sequence ID" value="XM_028614447.1"/>
</dbReference>
<gene>
    <name evidence="2" type="ORF">SODALDRAFT_362303</name>
</gene>
<feature type="region of interest" description="Disordered" evidence="1">
    <location>
        <begin position="40"/>
        <end position="171"/>
    </location>
</feature>
<name>A0A3N2PPQ5_SODAK</name>
<reference evidence="2 3" key="1">
    <citation type="journal article" date="2018" name="Mol. Ecol.">
        <title>The obligate alkalophilic soda-lake fungus Sodiomyces alkalinus has shifted to a protein diet.</title>
        <authorList>
            <person name="Grum-Grzhimaylo A.A."/>
            <person name="Falkoski D.L."/>
            <person name="van den Heuvel J."/>
            <person name="Valero-Jimenez C.A."/>
            <person name="Min B."/>
            <person name="Choi I.G."/>
            <person name="Lipzen A."/>
            <person name="Daum C.G."/>
            <person name="Aanen D.K."/>
            <person name="Tsang A."/>
            <person name="Henrissat B."/>
            <person name="Bilanenko E.N."/>
            <person name="de Vries R.P."/>
            <person name="van Kan J.A.L."/>
            <person name="Grigoriev I.V."/>
            <person name="Debets A.J.M."/>
        </authorList>
    </citation>
    <scope>NUCLEOTIDE SEQUENCE [LARGE SCALE GENOMIC DNA]</scope>
    <source>
        <strain evidence="2 3">F11</strain>
    </source>
</reference>
<dbReference type="GeneID" id="39582925"/>
<feature type="compositionally biased region" description="Acidic residues" evidence="1">
    <location>
        <begin position="72"/>
        <end position="92"/>
    </location>
</feature>
<feature type="compositionally biased region" description="Basic residues" evidence="1">
    <location>
        <begin position="96"/>
        <end position="108"/>
    </location>
</feature>
<evidence type="ECO:0000256" key="1">
    <source>
        <dbReference type="SAM" id="MobiDB-lite"/>
    </source>
</evidence>
<proteinExistence type="predicted"/>
<dbReference type="EMBL" id="ML119059">
    <property type="protein sequence ID" value="ROT36493.1"/>
    <property type="molecule type" value="Genomic_DNA"/>
</dbReference>
<feature type="compositionally biased region" description="Acidic residues" evidence="1">
    <location>
        <begin position="148"/>
        <end position="170"/>
    </location>
</feature>
<accession>A0A3N2PPQ5</accession>
<dbReference type="AlphaFoldDB" id="A0A3N2PPQ5"/>
<keyword evidence="3" id="KW-1185">Reference proteome</keyword>
<sequence>MTKTEDGKFRLSRSQPRPYTQARADFEEEVNWSWFERYYLGQPGSSQPAQEELVSEGGGAWMEAISDMKAGEEEDEEFEEDEEEPAEDEDEDGGKGKARARARARAKGKGKEIEKPPPKRVGISPISRVKEFVDRPSSSSSSGLPSIQEEEEEEEVEVVDDEEVDDEEVETGAGALQEMLRRAETLAASRAEAAMAEADQLFQAGLARLVSREPNRSNTGEGKADPADPALRGGEWED</sequence>
<dbReference type="Proteomes" id="UP000272025">
    <property type="component" value="Unassembled WGS sequence"/>
</dbReference>
<organism evidence="2 3">
    <name type="scientific">Sodiomyces alkalinus (strain CBS 110278 / VKM F-3762 / F11)</name>
    <name type="common">Alkaliphilic filamentous fungus</name>
    <dbReference type="NCBI Taxonomy" id="1314773"/>
    <lineage>
        <taxon>Eukaryota</taxon>
        <taxon>Fungi</taxon>
        <taxon>Dikarya</taxon>
        <taxon>Ascomycota</taxon>
        <taxon>Pezizomycotina</taxon>
        <taxon>Sordariomycetes</taxon>
        <taxon>Hypocreomycetidae</taxon>
        <taxon>Glomerellales</taxon>
        <taxon>Plectosphaerellaceae</taxon>
        <taxon>Sodiomyces</taxon>
    </lineage>
</organism>
<protein>
    <submittedName>
        <fullName evidence="2">Uncharacterized protein</fullName>
    </submittedName>
</protein>
<evidence type="ECO:0000313" key="2">
    <source>
        <dbReference type="EMBL" id="ROT36493.1"/>
    </source>
</evidence>